<evidence type="ECO:0000313" key="3">
    <source>
        <dbReference type="EMBL" id="VVA21774.1"/>
    </source>
</evidence>
<proteinExistence type="predicted"/>
<feature type="region of interest" description="Disordered" evidence="1">
    <location>
        <begin position="68"/>
        <end position="109"/>
    </location>
</feature>
<evidence type="ECO:0000259" key="2">
    <source>
        <dbReference type="Pfam" id="PF25821"/>
    </source>
</evidence>
<protein>
    <submittedName>
        <fullName evidence="3">PREDICTED: AtIII18x5 partial</fullName>
    </submittedName>
</protein>
<dbReference type="EMBL" id="CABIKO010000054">
    <property type="protein sequence ID" value="VVA21774.1"/>
    <property type="molecule type" value="Genomic_DNA"/>
</dbReference>
<evidence type="ECO:0000256" key="1">
    <source>
        <dbReference type="SAM" id="MobiDB-lite"/>
    </source>
</evidence>
<feature type="compositionally biased region" description="Basic and acidic residues" evidence="1">
    <location>
        <begin position="97"/>
        <end position="108"/>
    </location>
</feature>
<dbReference type="InParanoid" id="A0A5E4F157"/>
<dbReference type="OMA" id="GGNAKRC"/>
<dbReference type="AlphaFoldDB" id="A0A5E4F157"/>
<reference evidence="4" key="1">
    <citation type="journal article" date="2020" name="Plant J.">
        <title>Transposons played a major role in the diversification between the closely related almond and peach genomes: results from the almond genome sequence.</title>
        <authorList>
            <person name="Alioto T."/>
            <person name="Alexiou K.G."/>
            <person name="Bardil A."/>
            <person name="Barteri F."/>
            <person name="Castanera R."/>
            <person name="Cruz F."/>
            <person name="Dhingra A."/>
            <person name="Duval H."/>
            <person name="Fernandez I Marti A."/>
            <person name="Frias L."/>
            <person name="Galan B."/>
            <person name="Garcia J.L."/>
            <person name="Howad W."/>
            <person name="Gomez-Garrido J."/>
            <person name="Gut M."/>
            <person name="Julca I."/>
            <person name="Morata J."/>
            <person name="Puigdomenech P."/>
            <person name="Ribeca P."/>
            <person name="Rubio Cabetas M.J."/>
            <person name="Vlasova A."/>
            <person name="Wirthensohn M."/>
            <person name="Garcia-Mas J."/>
            <person name="Gabaldon T."/>
            <person name="Casacuberta J.M."/>
            <person name="Arus P."/>
        </authorList>
    </citation>
    <scope>NUCLEOTIDE SEQUENCE [LARGE SCALE GENOMIC DNA]</scope>
    <source>
        <strain evidence="4">cv. Texas</strain>
    </source>
</reference>
<dbReference type="FunCoup" id="A0A5E4F157">
    <property type="interactions" value="21"/>
</dbReference>
<accession>A0A5E4F157</accession>
<dbReference type="Pfam" id="PF25821">
    <property type="entry name" value="DUF7950"/>
    <property type="match status" value="1"/>
</dbReference>
<dbReference type="InterPro" id="IPR057710">
    <property type="entry name" value="DUF7950"/>
</dbReference>
<dbReference type="Proteomes" id="UP000327085">
    <property type="component" value="Chromosome 5"/>
</dbReference>
<sequence>MDGRGGCCIARYGGEYDMSQVDRIMLRFRPIAPKPVNGGGSASGGSTPENGDVYVKIRRCVKQGCNNNNNISKRRRSSKGLGEEKTVVTLPLLPETPEPKGSERERKSSGYSATWLSFESFESNSSCISSTTCRRSTVVGEEMSTMNNMQQRRPVRVVGSCVTVDCVTDTWVGGDGLGRTDVERRMNLERDTCPGFVSDGTGRVVWTNGAYRSMVGEQEERETMVWLVTKERAAKALGVMSNYDTAAFSCRVRVQYSGCGGSSARDWSSLTLPCDVWRMESGGFAWRLDVKAALCLGR</sequence>
<dbReference type="PANTHER" id="PTHR33595:SF7">
    <property type="entry name" value="OS12G0242500 PROTEIN"/>
    <property type="match status" value="1"/>
</dbReference>
<dbReference type="Gramene" id="VVA21774">
    <property type="protein sequence ID" value="VVA21774"/>
    <property type="gene ID" value="Prudul26B011816"/>
</dbReference>
<evidence type="ECO:0000313" key="4">
    <source>
        <dbReference type="Proteomes" id="UP000327085"/>
    </source>
</evidence>
<dbReference type="PANTHER" id="PTHR33595">
    <property type="entry name" value="VON WILLEBRAND FACTOR A DOMAIN PROTEIN"/>
    <property type="match status" value="1"/>
</dbReference>
<feature type="domain" description="DUF7950" evidence="2">
    <location>
        <begin position="159"/>
        <end position="295"/>
    </location>
</feature>
<name>A0A5E4F157_PRUDU</name>
<organism evidence="3 4">
    <name type="scientific">Prunus dulcis</name>
    <name type="common">Almond</name>
    <name type="synonym">Amygdalus dulcis</name>
    <dbReference type="NCBI Taxonomy" id="3755"/>
    <lineage>
        <taxon>Eukaryota</taxon>
        <taxon>Viridiplantae</taxon>
        <taxon>Streptophyta</taxon>
        <taxon>Embryophyta</taxon>
        <taxon>Tracheophyta</taxon>
        <taxon>Spermatophyta</taxon>
        <taxon>Magnoliopsida</taxon>
        <taxon>eudicotyledons</taxon>
        <taxon>Gunneridae</taxon>
        <taxon>Pentapetalae</taxon>
        <taxon>rosids</taxon>
        <taxon>fabids</taxon>
        <taxon>Rosales</taxon>
        <taxon>Rosaceae</taxon>
        <taxon>Amygdaloideae</taxon>
        <taxon>Amygdaleae</taxon>
        <taxon>Prunus</taxon>
    </lineage>
</organism>
<gene>
    <name evidence="3" type="ORF">ALMOND_2B011816</name>
</gene>